<reference evidence="1" key="1">
    <citation type="submission" date="2019-08" db="EMBL/GenBank/DDBJ databases">
        <authorList>
            <person name="Kucharzyk K."/>
            <person name="Murdoch R.W."/>
            <person name="Higgins S."/>
            <person name="Loffler F."/>
        </authorList>
    </citation>
    <scope>NUCLEOTIDE SEQUENCE</scope>
</reference>
<name>A0A645C2H2_9ZZZZ</name>
<dbReference type="Pfam" id="PF06866">
    <property type="entry name" value="DUF1256"/>
    <property type="match status" value="1"/>
</dbReference>
<comment type="caution">
    <text evidence="1">The sequence shown here is derived from an EMBL/GenBank/DDBJ whole genome shotgun (WGS) entry which is preliminary data.</text>
</comment>
<protein>
    <recommendedName>
        <fullName evidence="2">Spore protease YyaC</fullName>
    </recommendedName>
</protein>
<dbReference type="EMBL" id="VSSQ01023925">
    <property type="protein sequence ID" value="MPM71141.1"/>
    <property type="molecule type" value="Genomic_DNA"/>
</dbReference>
<gene>
    <name evidence="1" type="ORF">SDC9_118104</name>
</gene>
<evidence type="ECO:0008006" key="2">
    <source>
        <dbReference type="Google" id="ProtNLM"/>
    </source>
</evidence>
<accession>A0A645C2H2</accession>
<dbReference type="SUPFAM" id="SSF53163">
    <property type="entry name" value="HybD-like"/>
    <property type="match status" value="1"/>
</dbReference>
<organism evidence="1">
    <name type="scientific">bioreactor metagenome</name>
    <dbReference type="NCBI Taxonomy" id="1076179"/>
    <lineage>
        <taxon>unclassified sequences</taxon>
        <taxon>metagenomes</taxon>
        <taxon>ecological metagenomes</taxon>
    </lineage>
</organism>
<sequence length="204" mass="22169">MISKLTFDSLSHDCAYNIREALSKELLPIIKLNKDIVILCIGADRSTGDSLGPLVGDKLKFLVRDKIHIYGNLENPVHAKNIRDIIDNIYKKHTDPFVIAVDASLGALQNVGKVVIESKPLSPGAALNKDLPKVGDLSITGIVNISGSLEFMVLQNTRLYVVMKLAEAISTGIYHTVLKTIGGKKSSVHLSKDVVTDLVINLES</sequence>
<dbReference type="AlphaFoldDB" id="A0A645C2H2"/>
<dbReference type="InterPro" id="IPR009665">
    <property type="entry name" value="YyaC"/>
</dbReference>
<dbReference type="NCBIfam" id="TIGR02841">
    <property type="entry name" value="spore_YyaC"/>
    <property type="match status" value="1"/>
</dbReference>
<evidence type="ECO:0000313" key="1">
    <source>
        <dbReference type="EMBL" id="MPM71141.1"/>
    </source>
</evidence>
<dbReference type="InterPro" id="IPR023430">
    <property type="entry name" value="Pept_HybD-like_dom_sf"/>
</dbReference>
<proteinExistence type="predicted"/>